<keyword evidence="3" id="KW-1185">Reference proteome</keyword>
<evidence type="ECO:0000313" key="3">
    <source>
        <dbReference type="Proteomes" id="UP001218218"/>
    </source>
</evidence>
<dbReference type="EMBL" id="JARIHO010000163">
    <property type="protein sequence ID" value="KAJ7300528.1"/>
    <property type="molecule type" value="Genomic_DNA"/>
</dbReference>
<protein>
    <submittedName>
        <fullName evidence="2">Uncharacterized protein</fullName>
    </submittedName>
</protein>
<feature type="transmembrane region" description="Helical" evidence="1">
    <location>
        <begin position="562"/>
        <end position="584"/>
    </location>
</feature>
<keyword evidence="1" id="KW-0812">Transmembrane</keyword>
<organism evidence="2 3">
    <name type="scientific">Mycena albidolilacea</name>
    <dbReference type="NCBI Taxonomy" id="1033008"/>
    <lineage>
        <taxon>Eukaryota</taxon>
        <taxon>Fungi</taxon>
        <taxon>Dikarya</taxon>
        <taxon>Basidiomycota</taxon>
        <taxon>Agaricomycotina</taxon>
        <taxon>Agaricomycetes</taxon>
        <taxon>Agaricomycetidae</taxon>
        <taxon>Agaricales</taxon>
        <taxon>Marasmiineae</taxon>
        <taxon>Mycenaceae</taxon>
        <taxon>Mycena</taxon>
    </lineage>
</organism>
<name>A0AAD6YWB7_9AGAR</name>
<dbReference type="AlphaFoldDB" id="A0AAD6YWB7"/>
<evidence type="ECO:0000313" key="2">
    <source>
        <dbReference type="EMBL" id="KAJ7300528.1"/>
    </source>
</evidence>
<accession>A0AAD6YWB7</accession>
<sequence length="647" mass="68993">MASAHSQNSVPTLAGFEIQEPKVHGDRKSGRFRLWPYISRLVGWPGIVICGQFTLQIAAWGFFGALQSRGAIFWHFKGSDWFNAITLITWPFTIISTILGFFSSYMFSLAVRQLIALGLQGAGMSLDTFISTMKISSRSYILDREHILDSNNKRKWSALSIAVVTLTGLQVSGWNTLIQPTVIIKETPLNGQELDLSSRLLQQLQTNGALNSCVFNSIHPGLSVAFATGQTESGYASAKDYLDSGPGSLTLMDQTFNTSTGGILPLTLFDVNATGWFPDFNVTAIPAAISASSAILSNGLPSSYSMNQQGFTADVQCKFQTLAADTTPSLFLATNAVTDSANPNITNFEISSDCIVADASPDPDGSQLNVAAAYVQVVPPRDPDYVLMIGCGGVGNDYTLVFVGSGLYAFMNSTVCTFSPKITRVQVDYSDADSFSGTIGTTTFFSGAISDSGGPSGLSAVATIKTMISFAQALNINTMGNQLRGLLQDLDTSSETMLSATANYIRGVAEYSGSVFRACLSMENGTLVDGVPANMTTPIYGSFRSQGVGWQDSARSRFLPTFLPLVPGTIVAIATIVVALVTVARHARDPVRESFDPSDTMHLLFASAAGGLNNVFSGTIKDAIVAAEDVHIVLGNYQGRIPAFTHS</sequence>
<feature type="transmembrane region" description="Helical" evidence="1">
    <location>
        <begin position="156"/>
        <end position="174"/>
    </location>
</feature>
<proteinExistence type="predicted"/>
<keyword evidence="1" id="KW-1133">Transmembrane helix</keyword>
<comment type="caution">
    <text evidence="2">The sequence shown here is derived from an EMBL/GenBank/DDBJ whole genome shotgun (WGS) entry which is preliminary data.</text>
</comment>
<feature type="transmembrane region" description="Helical" evidence="1">
    <location>
        <begin position="41"/>
        <end position="63"/>
    </location>
</feature>
<reference evidence="2" key="1">
    <citation type="submission" date="2023-03" db="EMBL/GenBank/DDBJ databases">
        <title>Massive genome expansion in bonnet fungi (Mycena s.s.) driven by repeated elements and novel gene families across ecological guilds.</title>
        <authorList>
            <consortium name="Lawrence Berkeley National Laboratory"/>
            <person name="Harder C.B."/>
            <person name="Miyauchi S."/>
            <person name="Viragh M."/>
            <person name="Kuo A."/>
            <person name="Thoen E."/>
            <person name="Andreopoulos B."/>
            <person name="Lu D."/>
            <person name="Skrede I."/>
            <person name="Drula E."/>
            <person name="Henrissat B."/>
            <person name="Morin E."/>
            <person name="Kohler A."/>
            <person name="Barry K."/>
            <person name="LaButti K."/>
            <person name="Morin E."/>
            <person name="Salamov A."/>
            <person name="Lipzen A."/>
            <person name="Mereny Z."/>
            <person name="Hegedus B."/>
            <person name="Baldrian P."/>
            <person name="Stursova M."/>
            <person name="Weitz H."/>
            <person name="Taylor A."/>
            <person name="Grigoriev I.V."/>
            <person name="Nagy L.G."/>
            <person name="Martin F."/>
            <person name="Kauserud H."/>
        </authorList>
    </citation>
    <scope>NUCLEOTIDE SEQUENCE</scope>
    <source>
        <strain evidence="2">CBHHK002</strain>
    </source>
</reference>
<feature type="transmembrane region" description="Helical" evidence="1">
    <location>
        <begin position="84"/>
        <end position="108"/>
    </location>
</feature>
<dbReference type="Proteomes" id="UP001218218">
    <property type="component" value="Unassembled WGS sequence"/>
</dbReference>
<keyword evidence="1" id="KW-0472">Membrane</keyword>
<gene>
    <name evidence="2" type="ORF">DFH08DRAFT_828380</name>
</gene>
<evidence type="ECO:0000256" key="1">
    <source>
        <dbReference type="SAM" id="Phobius"/>
    </source>
</evidence>